<organism evidence="1 2">
    <name type="scientific">Stylosanthes scabra</name>
    <dbReference type="NCBI Taxonomy" id="79078"/>
    <lineage>
        <taxon>Eukaryota</taxon>
        <taxon>Viridiplantae</taxon>
        <taxon>Streptophyta</taxon>
        <taxon>Embryophyta</taxon>
        <taxon>Tracheophyta</taxon>
        <taxon>Spermatophyta</taxon>
        <taxon>Magnoliopsida</taxon>
        <taxon>eudicotyledons</taxon>
        <taxon>Gunneridae</taxon>
        <taxon>Pentapetalae</taxon>
        <taxon>rosids</taxon>
        <taxon>fabids</taxon>
        <taxon>Fabales</taxon>
        <taxon>Fabaceae</taxon>
        <taxon>Papilionoideae</taxon>
        <taxon>50 kb inversion clade</taxon>
        <taxon>dalbergioids sensu lato</taxon>
        <taxon>Dalbergieae</taxon>
        <taxon>Pterocarpus clade</taxon>
        <taxon>Stylosanthes</taxon>
    </lineage>
</organism>
<sequence length="98" mass="11402">MIRTTQRWVVCCILEISLSFRRAKSVHETCSHVSHVKSMVGCRTSPPVVGVIECFSDCLRPVRYDHHPILRNDMLLEVSQEECPRLGRFRLNDGEYDR</sequence>
<protein>
    <recommendedName>
        <fullName evidence="3">Secreted protein</fullName>
    </recommendedName>
</protein>
<reference evidence="1 2" key="1">
    <citation type="journal article" date="2023" name="Plants (Basel)">
        <title>Bridging the Gap: Combining Genomics and Transcriptomics Approaches to Understand Stylosanthes scabra, an Orphan Legume from the Brazilian Caatinga.</title>
        <authorList>
            <person name="Ferreira-Neto J.R.C."/>
            <person name="da Silva M.D."/>
            <person name="Binneck E."/>
            <person name="de Melo N.F."/>
            <person name="da Silva R.H."/>
            <person name="de Melo A.L.T.M."/>
            <person name="Pandolfi V."/>
            <person name="Bustamante F.O."/>
            <person name="Brasileiro-Vidal A.C."/>
            <person name="Benko-Iseppon A.M."/>
        </authorList>
    </citation>
    <scope>NUCLEOTIDE SEQUENCE [LARGE SCALE GENOMIC DNA]</scope>
    <source>
        <tissue evidence="1">Leaves</tissue>
    </source>
</reference>
<proteinExistence type="predicted"/>
<gene>
    <name evidence="1" type="ORF">PIB30_044207</name>
</gene>
<dbReference type="EMBL" id="JASCZI010060677">
    <property type="protein sequence ID" value="MED6135218.1"/>
    <property type="molecule type" value="Genomic_DNA"/>
</dbReference>
<comment type="caution">
    <text evidence="1">The sequence shown here is derived from an EMBL/GenBank/DDBJ whole genome shotgun (WGS) entry which is preliminary data.</text>
</comment>
<dbReference type="Proteomes" id="UP001341840">
    <property type="component" value="Unassembled WGS sequence"/>
</dbReference>
<feature type="non-terminal residue" evidence="1">
    <location>
        <position position="98"/>
    </location>
</feature>
<name>A0ABU6SHD0_9FABA</name>
<evidence type="ECO:0008006" key="3">
    <source>
        <dbReference type="Google" id="ProtNLM"/>
    </source>
</evidence>
<evidence type="ECO:0000313" key="2">
    <source>
        <dbReference type="Proteomes" id="UP001341840"/>
    </source>
</evidence>
<evidence type="ECO:0000313" key="1">
    <source>
        <dbReference type="EMBL" id="MED6135218.1"/>
    </source>
</evidence>
<accession>A0ABU6SHD0</accession>
<keyword evidence="2" id="KW-1185">Reference proteome</keyword>